<dbReference type="AlphaFoldDB" id="A0A0V0YN11"/>
<organism evidence="1 2">
    <name type="scientific">Trichinella pseudospiralis</name>
    <name type="common">Parasitic roundworm</name>
    <dbReference type="NCBI Taxonomy" id="6337"/>
    <lineage>
        <taxon>Eukaryota</taxon>
        <taxon>Metazoa</taxon>
        <taxon>Ecdysozoa</taxon>
        <taxon>Nematoda</taxon>
        <taxon>Enoplea</taxon>
        <taxon>Dorylaimia</taxon>
        <taxon>Trichinellida</taxon>
        <taxon>Trichinellidae</taxon>
        <taxon>Trichinella</taxon>
    </lineage>
</organism>
<accession>A0A0V0YN11</accession>
<gene>
    <name evidence="1" type="ORF">T4E_1644</name>
</gene>
<dbReference type="EMBL" id="JYDU01000002">
    <property type="protein sequence ID" value="KRY01695.1"/>
    <property type="molecule type" value="Genomic_DNA"/>
</dbReference>
<comment type="caution">
    <text evidence="1">The sequence shown here is derived from an EMBL/GenBank/DDBJ whole genome shotgun (WGS) entry which is preliminary data.</text>
</comment>
<sequence length="63" mass="6988">MPVAVDPLAQRIKALAYQATDLQKSHKPGDCQPRCPPSAKSFYILERSLFLLVNNIYALSGNK</sequence>
<dbReference type="Proteomes" id="UP000054815">
    <property type="component" value="Unassembled WGS sequence"/>
</dbReference>
<name>A0A0V0YN11_TRIPS</name>
<proteinExistence type="predicted"/>
<protein>
    <submittedName>
        <fullName evidence="1">Uncharacterized protein</fullName>
    </submittedName>
</protein>
<evidence type="ECO:0000313" key="1">
    <source>
        <dbReference type="EMBL" id="KRY01695.1"/>
    </source>
</evidence>
<evidence type="ECO:0000313" key="2">
    <source>
        <dbReference type="Proteomes" id="UP000054815"/>
    </source>
</evidence>
<reference evidence="1 2" key="1">
    <citation type="submission" date="2015-01" db="EMBL/GenBank/DDBJ databases">
        <title>Evolution of Trichinella species and genotypes.</title>
        <authorList>
            <person name="Korhonen P.K."/>
            <person name="Edoardo P."/>
            <person name="Giuseppe L.R."/>
            <person name="Gasser R.B."/>
        </authorList>
    </citation>
    <scope>NUCLEOTIDE SEQUENCE [LARGE SCALE GENOMIC DNA]</scope>
    <source>
        <strain evidence="1">ISS141</strain>
    </source>
</reference>